<feature type="transmembrane region" description="Helical" evidence="2">
    <location>
        <begin position="37"/>
        <end position="61"/>
    </location>
</feature>
<dbReference type="AlphaFoldDB" id="A0A1T3NST5"/>
<dbReference type="RefSeq" id="WP_078974007.1">
    <property type="nucleotide sequence ID" value="NZ_MWQN01000001.1"/>
</dbReference>
<organism evidence="3 4">
    <name type="scientific">Embleya scabrispora</name>
    <dbReference type="NCBI Taxonomy" id="159449"/>
    <lineage>
        <taxon>Bacteria</taxon>
        <taxon>Bacillati</taxon>
        <taxon>Actinomycetota</taxon>
        <taxon>Actinomycetes</taxon>
        <taxon>Kitasatosporales</taxon>
        <taxon>Streptomycetaceae</taxon>
        <taxon>Embleya</taxon>
    </lineage>
</organism>
<keyword evidence="2" id="KW-0472">Membrane</keyword>
<proteinExistence type="predicted"/>
<dbReference type="OrthoDB" id="9926730at2"/>
<keyword evidence="2" id="KW-0812">Transmembrane</keyword>
<evidence type="ECO:0000256" key="2">
    <source>
        <dbReference type="SAM" id="Phobius"/>
    </source>
</evidence>
<feature type="compositionally biased region" description="Pro residues" evidence="1">
    <location>
        <begin position="15"/>
        <end position="28"/>
    </location>
</feature>
<accession>A0A1T3NST5</accession>
<name>A0A1T3NST5_9ACTN</name>
<keyword evidence="4" id="KW-1185">Reference proteome</keyword>
<protein>
    <submittedName>
        <fullName evidence="3">Uncharacterized protein</fullName>
    </submittedName>
</protein>
<evidence type="ECO:0000313" key="3">
    <source>
        <dbReference type="EMBL" id="OPC79742.1"/>
    </source>
</evidence>
<sequence length="100" mass="10130">MTQSSPPRRQAAGPTPTPWGAPPEPAPARGPAAPRKLLVIVVGVLITAASAAVITFLVLWLHNVGQSVGHVDRRDLKDLPGPHEVGLGAPVIPGTSGAAA</sequence>
<gene>
    <name evidence="3" type="ORF">B4N89_01190</name>
</gene>
<evidence type="ECO:0000313" key="4">
    <source>
        <dbReference type="Proteomes" id="UP000190037"/>
    </source>
</evidence>
<comment type="caution">
    <text evidence="3">The sequence shown here is derived from an EMBL/GenBank/DDBJ whole genome shotgun (WGS) entry which is preliminary data.</text>
</comment>
<dbReference type="EMBL" id="MWQN01000001">
    <property type="protein sequence ID" value="OPC79742.1"/>
    <property type="molecule type" value="Genomic_DNA"/>
</dbReference>
<keyword evidence="2" id="KW-1133">Transmembrane helix</keyword>
<feature type="region of interest" description="Disordered" evidence="1">
    <location>
        <begin position="1"/>
        <end position="30"/>
    </location>
</feature>
<dbReference type="Proteomes" id="UP000190037">
    <property type="component" value="Unassembled WGS sequence"/>
</dbReference>
<feature type="region of interest" description="Disordered" evidence="1">
    <location>
        <begin position="79"/>
        <end position="100"/>
    </location>
</feature>
<evidence type="ECO:0000256" key="1">
    <source>
        <dbReference type="SAM" id="MobiDB-lite"/>
    </source>
</evidence>
<reference evidence="3 4" key="1">
    <citation type="submission" date="2017-03" db="EMBL/GenBank/DDBJ databases">
        <title>Draft genome sequence of Streptomyces scabrisporus NF3, endophyte isolated from Amphipterygium adstringens.</title>
        <authorList>
            <person name="Vazquez M."/>
            <person name="Ceapa C.D."/>
            <person name="Rodriguez Luna D."/>
            <person name="Sanchez Esquivel S."/>
        </authorList>
    </citation>
    <scope>NUCLEOTIDE SEQUENCE [LARGE SCALE GENOMIC DNA]</scope>
    <source>
        <strain evidence="3 4">NF3</strain>
    </source>
</reference>